<dbReference type="HOGENOM" id="CLU_001937_0_0_1"/>
<feature type="compositionally biased region" description="Polar residues" evidence="5">
    <location>
        <begin position="1"/>
        <end position="19"/>
    </location>
</feature>
<reference evidence="8 9" key="1">
    <citation type="journal article" date="2011" name="PLoS Pathog.">
        <title>Endophytic Life Strategies Decoded by Genome and Transcriptome Analyses of the Mutualistic Root Symbiont Piriformospora indica.</title>
        <authorList>
            <person name="Zuccaro A."/>
            <person name="Lahrmann U."/>
            <person name="Guldener U."/>
            <person name="Langen G."/>
            <person name="Pfiffi S."/>
            <person name="Biedenkopf D."/>
            <person name="Wong P."/>
            <person name="Samans B."/>
            <person name="Grimm C."/>
            <person name="Basiewicz M."/>
            <person name="Murat C."/>
            <person name="Martin F."/>
            <person name="Kogel K.H."/>
        </authorList>
    </citation>
    <scope>NUCLEOTIDE SEQUENCE [LARGE SCALE GENOMIC DNA]</scope>
    <source>
        <strain evidence="8 9">DSM 11827</strain>
    </source>
</reference>
<dbReference type="GO" id="GO:0006406">
    <property type="term" value="P:mRNA export from nucleus"/>
    <property type="evidence" value="ECO:0007669"/>
    <property type="project" value="TreeGrafter"/>
</dbReference>
<feature type="coiled-coil region" evidence="4">
    <location>
        <begin position="570"/>
        <end position="604"/>
    </location>
</feature>
<evidence type="ECO:0000313" key="9">
    <source>
        <dbReference type="Proteomes" id="UP000007148"/>
    </source>
</evidence>
<proteinExistence type="predicted"/>
<dbReference type="EMBL" id="CAFZ01000020">
    <property type="protein sequence ID" value="CCA67827.1"/>
    <property type="molecule type" value="Genomic_DNA"/>
</dbReference>
<sequence>MAPQTRHAQAQEQQSSPHIQLQLPEDVSTSSLDALLGPNDWSAPSPDTILAVYRLLISQKEQFDAAFQDWEERLAQKDADIEQTLHQQETFRVEYTEQLESLKGELDSVKKENAELAQSRAAIQAQLATLASTSTTSTHETEQLRIRIEEREREKKTLTDTLDAALNRETRLHSENTELRSEVQNVKKLVADLQAKLAETSSSEATQHFKISTLEQQINLLQESNDSLNNELSNQLSRYTELRRAQRLRAIQSTNHEMERKLNEALEKNRDLQSEEAANKRAFQEEMQACKDLLEKYERIADDAKTRIAEIEREEEIIRRELTKREETLLAQADRERERADSAERKVEELEEVLQRAQAGEFSMAETSFNRAMTPGSPAPGGVSSLMLSPTASIVSKLQRGGRSITEVYADYVRLQKELQQEKQEKQRLETTLNDIFNEIQDRAPVLTQQRLEYERVSAEARQLATQLSEVMEDRDQQARAAREAQHALASKQKEVNLLNKQQVDLSRQVQFVEDVSGEPDELLDGDGFVTSNLVLFRSIPHLQQQNQTLLSLTRSLASQLEERDRKAAADEENEMMAEARAVIESLQTQLQTSQAKMEAYIKERDVFKAMASRRQGSGASEAGNVMVIDGGVDYHQKYDEEHAALDALKRETARDFEELRKELKKAQAESTDAHVALGKARATNEYHLERYRLLQSTTTAQTEELKTLSARNNELQAHVRQAEIKIGELSSTLAEYSSTLAKAQSESQLLRNEKALQKSREERLEQENRQLHAERTRNNQTLEDYRRMKDELSLLWEENKQSLEQEKTRLMSEVATLRDEIMTDRAAARSRLNEKEAEIRDLSHRLSQLTEESTKSREAAAVAQANQSHLQARADDLNKQLQRALEKLAVFERRPGTIGIVPAMTSGSEEENLRAQLAELSAELKTVQLELTNEKANAVMYQELAQTTEQALEDLRRSTDEYSAKTQQDLATKEAQLLSLQEKVTLLDLERATLADQKKALESEMEVKATQFAEEKKFLEDIVADVRGADERAVRAQEDIHQELRAEAQRTHEAQTKYQALLVDHSKALEECTNLRQQLQDLQVSAERHAAEARSAQHILTSSQKSWEVQSESLKQEVTEIRSRYDDLMKQNTLLHNQLASVTSQAARLGELSETAVAAIQAPSNDSQVQELQQVIKHVQRDADLLRGQCELLKRENARINGDVRRLTSELESTRQRLSEEREMASKAALNPNDQQTLLSKVSENAALIESNRVLREEKAQLEQRLQKKSDDLIARETEISPLKQEVITLRSELEYVKVENEKLQESIDQWRKRATSIMTKFERIDPEVHEQVKAEAERLEAEVATLKAQLSKSNDQVAKWKDAQQQWKNAAQNAQSTAEQAKERQSALIAERDSATSQLELVTKSLEAARAELEEQTKSNASKPVVSDSEAQALRTEVAQLKEQNTLLQTELASLKEQVAKGAPSGTGATGEQVAKAARDFADLQARARKMAGDLSKQRETITNLEKEKAALASSASTSTDVEATVAQRVAAATAQLQSEKDAAVAAAVAPLQQQLNNLASAQPNIAQLQQQAAEIRSLQEQLAKRPEGLPQNPELETIIQTRVAEQVASIQEEHNKALAQATENGRREADAKLKMLNMQFNRVKTELAQLKGTAASKPVAAPGGSAPATTNAAPPSAAVPSPVKVEPAASPLATLPAVPVAAGLPASPVAARGRGRGAANPRGVPATRARGAAPAGTGRGTVLDAVNQAIAGGAPASPSGQLSILGASGQKRARDEDDSNDPGALAKRLKPGEGGLPARPAGRGGAPPARNRLPGSPAPGP</sequence>
<dbReference type="OrthoDB" id="343070at2759"/>
<feature type="coiled-coil region" evidence="4">
    <location>
        <begin position="706"/>
        <end position="984"/>
    </location>
</feature>
<dbReference type="Pfam" id="PF25785">
    <property type="entry name" value="TPR"/>
    <property type="match status" value="1"/>
</dbReference>
<feature type="coiled-coil region" evidence="4">
    <location>
        <begin position="1490"/>
        <end position="1517"/>
    </location>
</feature>
<comment type="caution">
    <text evidence="8">The sequence shown here is derived from an EMBL/GenBank/DDBJ whole genome shotgun (WGS) entry which is preliminary data.</text>
</comment>
<feature type="coiled-coil region" evidence="4">
    <location>
        <begin position="1066"/>
        <end position="1132"/>
    </location>
</feature>
<evidence type="ECO:0000259" key="7">
    <source>
        <dbReference type="Pfam" id="PF25785"/>
    </source>
</evidence>
<organism evidence="8 9">
    <name type="scientific">Serendipita indica (strain DSM 11827)</name>
    <name type="common">Root endophyte fungus</name>
    <name type="synonym">Piriformospora indica</name>
    <dbReference type="NCBI Taxonomy" id="1109443"/>
    <lineage>
        <taxon>Eukaryota</taxon>
        <taxon>Fungi</taxon>
        <taxon>Dikarya</taxon>
        <taxon>Basidiomycota</taxon>
        <taxon>Agaricomycotina</taxon>
        <taxon>Agaricomycetes</taxon>
        <taxon>Sebacinales</taxon>
        <taxon>Serendipitaceae</taxon>
        <taxon>Serendipita</taxon>
    </lineage>
</organism>
<gene>
    <name evidence="8" type="ORF">PIIN_01651</name>
</gene>
<evidence type="ECO:0000256" key="2">
    <source>
        <dbReference type="ARBA" id="ARBA00023054"/>
    </source>
</evidence>
<dbReference type="InterPro" id="IPR012929">
    <property type="entry name" value="Nucleoprot-TPR/MLP1-2_dom"/>
</dbReference>
<feature type="coiled-coil region" evidence="4">
    <location>
        <begin position="92"/>
        <end position="360"/>
    </location>
</feature>
<evidence type="ECO:0000259" key="6">
    <source>
        <dbReference type="Pfam" id="PF07926"/>
    </source>
</evidence>
<evidence type="ECO:0000256" key="4">
    <source>
        <dbReference type="SAM" id="Coils"/>
    </source>
</evidence>
<dbReference type="Pfam" id="PF07926">
    <property type="entry name" value="TPR_MLP1_2"/>
    <property type="match status" value="1"/>
</dbReference>
<dbReference type="PANTHER" id="PTHR18898">
    <property type="entry name" value="NUCLEOPROTEIN TPR-RELATED"/>
    <property type="match status" value="1"/>
</dbReference>
<keyword evidence="2 4" id="KW-0175">Coiled coil</keyword>
<feature type="coiled-coil region" evidence="4">
    <location>
        <begin position="405"/>
        <end position="509"/>
    </location>
</feature>
<feature type="region of interest" description="Disordered" evidence="5">
    <location>
        <begin position="1370"/>
        <end position="1395"/>
    </location>
</feature>
<feature type="domain" description="NUA/TPR/MLP1-2-like" evidence="7">
    <location>
        <begin position="482"/>
        <end position="565"/>
    </location>
</feature>
<feature type="coiled-coil region" evidence="4">
    <location>
        <begin position="650"/>
        <end position="677"/>
    </location>
</feature>
<feature type="compositionally biased region" description="Basic and acidic residues" evidence="5">
    <location>
        <begin position="1382"/>
        <end position="1395"/>
    </location>
</feature>
<dbReference type="GO" id="GO:0006606">
    <property type="term" value="P:protein import into nucleus"/>
    <property type="evidence" value="ECO:0007669"/>
    <property type="project" value="InterPro"/>
</dbReference>
<feature type="region of interest" description="Disordered" evidence="5">
    <location>
        <begin position="1712"/>
        <end position="1742"/>
    </location>
</feature>
<dbReference type="InterPro" id="IPR057974">
    <property type="entry name" value="NUA/TPR/MLP1-2-like_dom"/>
</dbReference>
<feature type="region of interest" description="Disordered" evidence="5">
    <location>
        <begin position="1754"/>
        <end position="1824"/>
    </location>
</feature>
<dbReference type="GO" id="GO:0005643">
    <property type="term" value="C:nuclear pore"/>
    <property type="evidence" value="ECO:0007669"/>
    <property type="project" value="TreeGrafter"/>
</dbReference>
<dbReference type="GO" id="GO:0017056">
    <property type="term" value="F:structural constituent of nuclear pore"/>
    <property type="evidence" value="ECO:0007669"/>
    <property type="project" value="TreeGrafter"/>
</dbReference>
<name>G4T938_SERID</name>
<protein>
    <submittedName>
        <fullName evidence="8">Uncharacterized protein</fullName>
    </submittedName>
</protein>
<evidence type="ECO:0000256" key="1">
    <source>
        <dbReference type="ARBA" id="ARBA00004123"/>
    </source>
</evidence>
<feature type="domain" description="Nucleoprotein TPR/MLP1-2" evidence="6">
    <location>
        <begin position="1016"/>
        <end position="1142"/>
    </location>
</feature>
<feature type="compositionally biased region" description="Low complexity" evidence="5">
    <location>
        <begin position="1799"/>
        <end position="1818"/>
    </location>
</feature>
<keyword evidence="9" id="KW-1185">Reference proteome</keyword>
<keyword evidence="3" id="KW-0539">Nucleus</keyword>
<dbReference type="Gene3D" id="1.10.287.1490">
    <property type="match status" value="1"/>
</dbReference>
<dbReference type="STRING" id="1109443.G4T938"/>
<feature type="region of interest" description="Disordered" evidence="5">
    <location>
        <begin position="1"/>
        <end position="20"/>
    </location>
</feature>
<dbReference type="InParanoid" id="G4T938"/>
<evidence type="ECO:0000256" key="3">
    <source>
        <dbReference type="ARBA" id="ARBA00023242"/>
    </source>
</evidence>
<comment type="subcellular location">
    <subcellularLocation>
        <location evidence="1">Nucleus</location>
    </subcellularLocation>
</comment>
<feature type="region of interest" description="Disordered" evidence="5">
    <location>
        <begin position="1660"/>
        <end position="1686"/>
    </location>
</feature>
<evidence type="ECO:0000256" key="5">
    <source>
        <dbReference type="SAM" id="MobiDB-lite"/>
    </source>
</evidence>
<dbReference type="FunCoup" id="G4T938">
    <property type="interactions" value="562"/>
</dbReference>
<dbReference type="PANTHER" id="PTHR18898:SF2">
    <property type="entry name" value="NUCLEOPROTEIN TPR"/>
    <property type="match status" value="1"/>
</dbReference>
<dbReference type="OMA" id="HAQQNYE"/>
<dbReference type="Proteomes" id="UP000007148">
    <property type="component" value="Unassembled WGS sequence"/>
</dbReference>
<feature type="compositionally biased region" description="Low complexity" evidence="5">
    <location>
        <begin position="1754"/>
        <end position="1763"/>
    </location>
</feature>
<accession>G4T938</accession>
<dbReference type="eggNOG" id="KOG4674">
    <property type="taxonomic scope" value="Eukaryota"/>
</dbReference>
<evidence type="ECO:0000313" key="8">
    <source>
        <dbReference type="EMBL" id="CCA67827.1"/>
    </source>
</evidence>